<comment type="cofactor">
    <cofactor evidence="1">
        <name>Zn(2+)</name>
        <dbReference type="ChEBI" id="CHEBI:29105"/>
    </cofactor>
</comment>
<dbReference type="SUPFAM" id="SSF47323">
    <property type="entry name" value="Anticodon-binding domain of a subclass of class I aminoacyl-tRNA synthetases"/>
    <property type="match status" value="1"/>
</dbReference>
<evidence type="ECO:0000256" key="8">
    <source>
        <dbReference type="ARBA" id="ARBA00022741"/>
    </source>
</evidence>
<keyword evidence="12 13" id="KW-0030">Aminoacyl-tRNA synthetase</keyword>
<dbReference type="InterPro" id="IPR009080">
    <property type="entry name" value="tRNAsynth_Ia_anticodon-bd"/>
</dbReference>
<accession>A0A1G2C7Y7</accession>
<gene>
    <name evidence="13" type="primary">cysS</name>
    <name evidence="15" type="ORF">A2128_00500</name>
</gene>
<dbReference type="PRINTS" id="PR00983">
    <property type="entry name" value="TRNASYNTHCYS"/>
</dbReference>
<evidence type="ECO:0000256" key="10">
    <source>
        <dbReference type="ARBA" id="ARBA00022840"/>
    </source>
</evidence>
<dbReference type="HAMAP" id="MF_00041">
    <property type="entry name" value="Cys_tRNA_synth"/>
    <property type="match status" value="1"/>
</dbReference>
<comment type="subunit">
    <text evidence="4 13">Monomer.</text>
</comment>
<dbReference type="Pfam" id="PF01406">
    <property type="entry name" value="tRNA-synt_1e"/>
    <property type="match status" value="1"/>
</dbReference>
<dbReference type="GO" id="GO:0046872">
    <property type="term" value="F:metal ion binding"/>
    <property type="evidence" value="ECO:0007669"/>
    <property type="project" value="UniProtKB-KW"/>
</dbReference>
<feature type="domain" description="Cysteinyl-tRNA synthetase class Ia DALR" evidence="14">
    <location>
        <begin position="350"/>
        <end position="409"/>
    </location>
</feature>
<comment type="caution">
    <text evidence="15">The sequence shown here is derived from an EMBL/GenBank/DDBJ whole genome shotgun (WGS) entry which is preliminary data.</text>
</comment>
<evidence type="ECO:0000256" key="13">
    <source>
        <dbReference type="HAMAP-Rule" id="MF_00041"/>
    </source>
</evidence>
<dbReference type="PANTHER" id="PTHR10890:SF3">
    <property type="entry name" value="CYSTEINE--TRNA LIGASE, CYTOPLASMIC"/>
    <property type="match status" value="1"/>
</dbReference>
<keyword evidence="11 13" id="KW-0648">Protein biosynthesis</keyword>
<evidence type="ECO:0000256" key="1">
    <source>
        <dbReference type="ARBA" id="ARBA00001947"/>
    </source>
</evidence>
<keyword evidence="10 13" id="KW-0067">ATP-binding</keyword>
<evidence type="ECO:0000256" key="7">
    <source>
        <dbReference type="ARBA" id="ARBA00022723"/>
    </source>
</evidence>
<evidence type="ECO:0000256" key="9">
    <source>
        <dbReference type="ARBA" id="ARBA00022833"/>
    </source>
</evidence>
<dbReference type="AlphaFoldDB" id="A0A1G2C7Y7"/>
<protein>
    <recommendedName>
        <fullName evidence="13">Cysteine--tRNA ligase</fullName>
        <ecNumber evidence="13">6.1.1.16</ecNumber>
    </recommendedName>
    <alternativeName>
        <fullName evidence="13">Cysteinyl-tRNA synthetase</fullName>
        <shortName evidence="13">CysRS</shortName>
    </alternativeName>
</protein>
<comment type="caution">
    <text evidence="13">Lacks conserved residue(s) required for the propagation of feature annotation.</text>
</comment>
<dbReference type="GO" id="GO:0005737">
    <property type="term" value="C:cytoplasm"/>
    <property type="evidence" value="ECO:0007669"/>
    <property type="project" value="UniProtKB-SubCell"/>
</dbReference>
<dbReference type="InterPro" id="IPR024909">
    <property type="entry name" value="Cys-tRNA/MSH_ligase"/>
</dbReference>
<keyword evidence="6 13" id="KW-0436">Ligase</keyword>
<dbReference type="InterPro" id="IPR015273">
    <property type="entry name" value="Cys-tRNA-synt_Ia_DALR"/>
</dbReference>
<dbReference type="GO" id="GO:0006423">
    <property type="term" value="P:cysteinyl-tRNA aminoacylation"/>
    <property type="evidence" value="ECO:0007669"/>
    <property type="project" value="UniProtKB-UniRule"/>
</dbReference>
<dbReference type="EC" id="6.1.1.16" evidence="13"/>
<keyword evidence="7" id="KW-0479">Metal-binding</keyword>
<organism evidence="15 16">
    <name type="scientific">Candidatus Liptonbacteria bacterium GWC1_60_9</name>
    <dbReference type="NCBI Taxonomy" id="1798645"/>
    <lineage>
        <taxon>Bacteria</taxon>
        <taxon>Candidatus Liptoniibacteriota</taxon>
    </lineage>
</organism>
<comment type="catalytic activity">
    <reaction evidence="13">
        <text>tRNA(Cys) + L-cysteine + ATP = L-cysteinyl-tRNA(Cys) + AMP + diphosphate</text>
        <dbReference type="Rhea" id="RHEA:17773"/>
        <dbReference type="Rhea" id="RHEA-COMP:9661"/>
        <dbReference type="Rhea" id="RHEA-COMP:9679"/>
        <dbReference type="ChEBI" id="CHEBI:30616"/>
        <dbReference type="ChEBI" id="CHEBI:33019"/>
        <dbReference type="ChEBI" id="CHEBI:35235"/>
        <dbReference type="ChEBI" id="CHEBI:78442"/>
        <dbReference type="ChEBI" id="CHEBI:78517"/>
        <dbReference type="ChEBI" id="CHEBI:456215"/>
        <dbReference type="EC" id="6.1.1.16"/>
    </reaction>
</comment>
<dbReference type="Gene3D" id="1.20.120.1910">
    <property type="entry name" value="Cysteine-tRNA ligase, C-terminal anti-codon recognition domain"/>
    <property type="match status" value="1"/>
</dbReference>
<keyword evidence="8 13" id="KW-0547">Nucleotide-binding</keyword>
<dbReference type="GO" id="GO:0004817">
    <property type="term" value="F:cysteine-tRNA ligase activity"/>
    <property type="evidence" value="ECO:0007669"/>
    <property type="project" value="UniProtKB-UniRule"/>
</dbReference>
<evidence type="ECO:0000259" key="14">
    <source>
        <dbReference type="SMART" id="SM00840"/>
    </source>
</evidence>
<evidence type="ECO:0000256" key="5">
    <source>
        <dbReference type="ARBA" id="ARBA00022490"/>
    </source>
</evidence>
<dbReference type="Gene3D" id="3.40.50.620">
    <property type="entry name" value="HUPs"/>
    <property type="match status" value="1"/>
</dbReference>
<proteinExistence type="inferred from homology"/>
<dbReference type="NCBIfam" id="TIGR00435">
    <property type="entry name" value="cysS"/>
    <property type="match status" value="1"/>
</dbReference>
<name>A0A1G2C7Y7_9BACT</name>
<dbReference type="SUPFAM" id="SSF52374">
    <property type="entry name" value="Nucleotidylyl transferase"/>
    <property type="match status" value="1"/>
</dbReference>
<comment type="subcellular location">
    <subcellularLocation>
        <location evidence="2 13">Cytoplasm</location>
    </subcellularLocation>
</comment>
<evidence type="ECO:0000256" key="6">
    <source>
        <dbReference type="ARBA" id="ARBA00022598"/>
    </source>
</evidence>
<dbReference type="Proteomes" id="UP000176349">
    <property type="component" value="Unassembled WGS sequence"/>
</dbReference>
<dbReference type="EMBL" id="MHKV01000015">
    <property type="protein sequence ID" value="OGY97326.1"/>
    <property type="molecule type" value="Genomic_DNA"/>
</dbReference>
<keyword evidence="9" id="KW-0862">Zinc</keyword>
<dbReference type="GO" id="GO:0005524">
    <property type="term" value="F:ATP binding"/>
    <property type="evidence" value="ECO:0007669"/>
    <property type="project" value="UniProtKB-UniRule"/>
</dbReference>
<dbReference type="CDD" id="cd00672">
    <property type="entry name" value="CysRS_core"/>
    <property type="match status" value="1"/>
</dbReference>
<comment type="similarity">
    <text evidence="3 13">Belongs to the class-I aminoacyl-tRNA synthetase family.</text>
</comment>
<reference evidence="15 16" key="1">
    <citation type="journal article" date="2016" name="Nat. Commun.">
        <title>Thousands of microbial genomes shed light on interconnected biogeochemical processes in an aquifer system.</title>
        <authorList>
            <person name="Anantharaman K."/>
            <person name="Brown C.T."/>
            <person name="Hug L.A."/>
            <person name="Sharon I."/>
            <person name="Castelle C.J."/>
            <person name="Probst A.J."/>
            <person name="Thomas B.C."/>
            <person name="Singh A."/>
            <person name="Wilkins M.J."/>
            <person name="Karaoz U."/>
            <person name="Brodie E.L."/>
            <person name="Williams K.H."/>
            <person name="Hubbard S.S."/>
            <person name="Banfield J.F."/>
        </authorList>
    </citation>
    <scope>NUCLEOTIDE SEQUENCE [LARGE SCALE GENOMIC DNA]</scope>
</reference>
<feature type="short sequence motif" description="'HIGH' region" evidence="13">
    <location>
        <begin position="29"/>
        <end position="39"/>
    </location>
</feature>
<evidence type="ECO:0000256" key="4">
    <source>
        <dbReference type="ARBA" id="ARBA00011245"/>
    </source>
</evidence>
<evidence type="ECO:0000256" key="11">
    <source>
        <dbReference type="ARBA" id="ARBA00022917"/>
    </source>
</evidence>
<evidence type="ECO:0000313" key="15">
    <source>
        <dbReference type="EMBL" id="OGY97326.1"/>
    </source>
</evidence>
<evidence type="ECO:0000256" key="12">
    <source>
        <dbReference type="ARBA" id="ARBA00023146"/>
    </source>
</evidence>
<dbReference type="Pfam" id="PF09190">
    <property type="entry name" value="DALR_2"/>
    <property type="match status" value="1"/>
</dbReference>
<sequence length="460" mass="51919">MILYNTLSQKKERLLKPRGRALKMFVCGPTVYDDPHIGNARTYLAFDAFVRYVRNRGWKVSYLQNVTDIDDKIIARAREEGVPAAKIARRYERVYLGNMRDLGISSVDRYARATDFIPEIVRQIKTLLRRRHAYLIPGDGYYFDLSTFPDYGKLARRTTLQAEDAVSRIDLSAKKRNRGDFALWKFSKTGEPSWKTELGAGRPGWHIEDTAISERFFGPQYDLHGGAADLKFPHHEAEIAQQESASGKKPFVRVWMHTGFLTVDGKKMSKSAHNFVTINDFLARFPAAILRLIVLQHHYRSPVDYSDALAHGAQKTLHNLEQLLARLALVETAGPMRPAVAHAAKNAEAKFHAALEDDFATPQALSALFAFASFIERAYPSLRKKEAALAAAILEGHFRMLGLMLAPFSVPKGVRALAVLREEMRRGKNFAAADTLRKKLESLGYRVDDTPHGPLITPWQ</sequence>
<keyword evidence="5 13" id="KW-0963">Cytoplasm</keyword>
<feature type="binding site" evidence="13">
    <location>
        <position position="270"/>
    </location>
    <ligand>
        <name>ATP</name>
        <dbReference type="ChEBI" id="CHEBI:30616"/>
    </ligand>
</feature>
<dbReference type="SMART" id="SM00840">
    <property type="entry name" value="DALR_2"/>
    <property type="match status" value="1"/>
</dbReference>
<dbReference type="InterPro" id="IPR015803">
    <property type="entry name" value="Cys-tRNA-ligase"/>
</dbReference>
<evidence type="ECO:0000256" key="3">
    <source>
        <dbReference type="ARBA" id="ARBA00005594"/>
    </source>
</evidence>
<dbReference type="PANTHER" id="PTHR10890">
    <property type="entry name" value="CYSTEINYL-TRNA SYNTHETASE"/>
    <property type="match status" value="1"/>
</dbReference>
<feature type="short sequence motif" description="'KMSKS' region" evidence="13">
    <location>
        <begin position="267"/>
        <end position="271"/>
    </location>
</feature>
<dbReference type="InterPro" id="IPR032678">
    <property type="entry name" value="tRNA-synt_1_cat_dom"/>
</dbReference>
<evidence type="ECO:0000256" key="2">
    <source>
        <dbReference type="ARBA" id="ARBA00004496"/>
    </source>
</evidence>
<dbReference type="InterPro" id="IPR014729">
    <property type="entry name" value="Rossmann-like_a/b/a_fold"/>
</dbReference>
<evidence type="ECO:0000313" key="16">
    <source>
        <dbReference type="Proteomes" id="UP000176349"/>
    </source>
</evidence>